<dbReference type="NCBIfam" id="TIGR01682">
    <property type="entry name" value="moaD"/>
    <property type="match status" value="1"/>
</dbReference>
<dbReference type="Pfam" id="PF02597">
    <property type="entry name" value="ThiS"/>
    <property type="match status" value="1"/>
</dbReference>
<dbReference type="InterPro" id="IPR003749">
    <property type="entry name" value="ThiS/MoaD-like"/>
</dbReference>
<gene>
    <name evidence="1" type="primary">moaD</name>
    <name evidence="1" type="ORF">DBW71_02040</name>
</gene>
<accession>A0A368DQF0</accession>
<dbReference type="AlphaFoldDB" id="A0A368DQF0"/>
<evidence type="ECO:0000313" key="1">
    <source>
        <dbReference type="EMBL" id="RCL73874.1"/>
    </source>
</evidence>
<dbReference type="Gene3D" id="3.10.20.30">
    <property type="match status" value="1"/>
</dbReference>
<reference evidence="1 2" key="1">
    <citation type="journal article" date="2018" name="Microbiome">
        <title>Fine metagenomic profile of the Mediterranean stratified and mixed water columns revealed by assembly and recruitment.</title>
        <authorList>
            <person name="Haro-Moreno J.M."/>
            <person name="Lopez-Perez M."/>
            <person name="De La Torre J.R."/>
            <person name="Picazo A."/>
            <person name="Camacho A."/>
            <person name="Rodriguez-Valera F."/>
        </authorList>
    </citation>
    <scope>NUCLEOTIDE SEQUENCE [LARGE SCALE GENOMIC DNA]</scope>
    <source>
        <strain evidence="1">MED-G57</strain>
    </source>
</reference>
<organism evidence="1 2">
    <name type="scientific">PS1 clade bacterium</name>
    <dbReference type="NCBI Taxonomy" id="2175152"/>
    <lineage>
        <taxon>Bacteria</taxon>
        <taxon>Pseudomonadati</taxon>
        <taxon>Pseudomonadota</taxon>
        <taxon>Alphaproteobacteria</taxon>
        <taxon>PS1 clade</taxon>
    </lineage>
</organism>
<dbReference type="CDD" id="cd00754">
    <property type="entry name" value="Ubl_MoaD"/>
    <property type="match status" value="1"/>
</dbReference>
<evidence type="ECO:0000313" key="2">
    <source>
        <dbReference type="Proteomes" id="UP000253570"/>
    </source>
</evidence>
<dbReference type="Proteomes" id="UP000253570">
    <property type="component" value="Unassembled WGS sequence"/>
</dbReference>
<name>A0A368DQF0_9PROT</name>
<comment type="caution">
    <text evidence="1">The sequence shown here is derived from an EMBL/GenBank/DDBJ whole genome shotgun (WGS) entry which is preliminary data.</text>
</comment>
<sequence>MKLKYFAWIAEIIGKREEIIELPEKVKTINDLIYWLSLEDNSYKIAFEDTNKLKYAINQILSQQNDKITNNDEIAFFPPMTGG</sequence>
<protein>
    <submittedName>
        <fullName evidence="1">Molybdopterin converting factor subunit 1</fullName>
    </submittedName>
</protein>
<dbReference type="EMBL" id="QOQD01000004">
    <property type="protein sequence ID" value="RCL73874.1"/>
    <property type="molecule type" value="Genomic_DNA"/>
</dbReference>
<proteinExistence type="predicted"/>
<dbReference type="InterPro" id="IPR012675">
    <property type="entry name" value="Beta-grasp_dom_sf"/>
</dbReference>
<dbReference type="InterPro" id="IPR016155">
    <property type="entry name" value="Mopterin_synth/thiamin_S_b"/>
</dbReference>
<dbReference type="SUPFAM" id="SSF54285">
    <property type="entry name" value="MoaD/ThiS"/>
    <property type="match status" value="1"/>
</dbReference>